<evidence type="ECO:0000256" key="1">
    <source>
        <dbReference type="ARBA" id="ARBA00004167"/>
    </source>
</evidence>
<evidence type="ECO:0000256" key="10">
    <source>
        <dbReference type="SAM" id="SignalP"/>
    </source>
</evidence>
<evidence type="ECO:0000259" key="11">
    <source>
        <dbReference type="Pfam" id="PF08263"/>
    </source>
</evidence>
<name>A0AAD6LXU2_9ROSI</name>
<evidence type="ECO:0000256" key="8">
    <source>
        <dbReference type="ARBA" id="ARBA00023170"/>
    </source>
</evidence>
<dbReference type="EMBL" id="JAQIZT010000013">
    <property type="protein sequence ID" value="KAJ6975304.1"/>
    <property type="molecule type" value="Genomic_DNA"/>
</dbReference>
<dbReference type="SUPFAM" id="SSF52058">
    <property type="entry name" value="L domain-like"/>
    <property type="match status" value="1"/>
</dbReference>
<feature type="chain" id="PRO_5041931773" description="Leucine-rich repeat-containing N-terminal plant-type domain-containing protein" evidence="10">
    <location>
        <begin position="26"/>
        <end position="400"/>
    </location>
</feature>
<keyword evidence="2" id="KW-0433">Leucine-rich repeat</keyword>
<proteinExistence type="predicted"/>
<evidence type="ECO:0000256" key="9">
    <source>
        <dbReference type="ARBA" id="ARBA00023180"/>
    </source>
</evidence>
<evidence type="ECO:0000256" key="2">
    <source>
        <dbReference type="ARBA" id="ARBA00022614"/>
    </source>
</evidence>
<keyword evidence="5" id="KW-0677">Repeat</keyword>
<dbReference type="AlphaFoldDB" id="A0AAD6LXU2"/>
<accession>A0AAD6LXU2</accession>
<dbReference type="Proteomes" id="UP001164929">
    <property type="component" value="Chromosome 13"/>
</dbReference>
<evidence type="ECO:0000313" key="13">
    <source>
        <dbReference type="Proteomes" id="UP001164929"/>
    </source>
</evidence>
<dbReference type="Pfam" id="PF08263">
    <property type="entry name" value="LRRNT_2"/>
    <property type="match status" value="1"/>
</dbReference>
<organism evidence="12 13">
    <name type="scientific">Populus alba x Populus x berolinensis</name>
    <dbReference type="NCBI Taxonomy" id="444605"/>
    <lineage>
        <taxon>Eukaryota</taxon>
        <taxon>Viridiplantae</taxon>
        <taxon>Streptophyta</taxon>
        <taxon>Embryophyta</taxon>
        <taxon>Tracheophyta</taxon>
        <taxon>Spermatophyta</taxon>
        <taxon>Magnoliopsida</taxon>
        <taxon>eudicotyledons</taxon>
        <taxon>Gunneridae</taxon>
        <taxon>Pentapetalae</taxon>
        <taxon>rosids</taxon>
        <taxon>fabids</taxon>
        <taxon>Malpighiales</taxon>
        <taxon>Salicaceae</taxon>
        <taxon>Saliceae</taxon>
        <taxon>Populus</taxon>
    </lineage>
</organism>
<dbReference type="PANTHER" id="PTHR46662:SF105">
    <property type="entry name" value="PROTEIN KINASE DOMAIN-CONTAINING PROTEIN"/>
    <property type="match status" value="1"/>
</dbReference>
<evidence type="ECO:0000313" key="12">
    <source>
        <dbReference type="EMBL" id="KAJ6975304.1"/>
    </source>
</evidence>
<evidence type="ECO:0000256" key="5">
    <source>
        <dbReference type="ARBA" id="ARBA00022737"/>
    </source>
</evidence>
<gene>
    <name evidence="12" type="ORF">NC653_031229</name>
</gene>
<feature type="domain" description="Leucine-rich repeat-containing N-terminal plant-type" evidence="11">
    <location>
        <begin position="30"/>
        <end position="64"/>
    </location>
</feature>
<dbReference type="InterPro" id="IPR013210">
    <property type="entry name" value="LRR_N_plant-typ"/>
</dbReference>
<keyword evidence="7" id="KW-0472">Membrane</keyword>
<evidence type="ECO:0000256" key="6">
    <source>
        <dbReference type="ARBA" id="ARBA00022989"/>
    </source>
</evidence>
<dbReference type="Gene3D" id="3.80.10.10">
    <property type="entry name" value="Ribonuclease Inhibitor"/>
    <property type="match status" value="4"/>
</dbReference>
<sequence length="400" mass="44503">MSRTKKLLSLLAFLVLSFRTQCVRSLNPSLNDDVLGLIVFKADLQDPKRKLSSWNQDDDTPCNWLVSNGVTELSLDGLSLSGQIGRGLMQLQFLHKLSLSRNCLTGSINPNLTRLENLRIIDLSENSLSGQYRRTFLRIGDSKYFELILASINLSSNQFSGSLPAGIWGLNGLSSLDLSGNLLDSEIPRGIEVLNNLRNINLSKNRFNGGVPNGIGSCLLLRSVDFSENMLSGTVPDTMQNLGLCNYLSLSNNSVRGEVPNWIGELNRLETLDLSGNRFSGSNFNWNLQSLKVFNLSANSLSVELTRIYDQLWETFWLWILARICSVATFLCGFLVQEIRLERNSLSGQIPSSIGNCSSLTTFLTRSCFSVSFDEVESYLKTASQARYPSSWQPFPALLL</sequence>
<keyword evidence="9" id="KW-0325">Glycoprotein</keyword>
<evidence type="ECO:0000256" key="4">
    <source>
        <dbReference type="ARBA" id="ARBA00022729"/>
    </source>
</evidence>
<keyword evidence="8" id="KW-0675">Receptor</keyword>
<keyword evidence="13" id="KW-1185">Reference proteome</keyword>
<dbReference type="InterPro" id="IPR001611">
    <property type="entry name" value="Leu-rich_rpt"/>
</dbReference>
<keyword evidence="3" id="KW-0812">Transmembrane</keyword>
<dbReference type="Pfam" id="PF13855">
    <property type="entry name" value="LRR_8"/>
    <property type="match status" value="1"/>
</dbReference>
<keyword evidence="4 10" id="KW-0732">Signal</keyword>
<dbReference type="FunFam" id="3.80.10.10:FF:000413">
    <property type="entry name" value="Inactive leucine-rich repeat receptor-like protein kinase"/>
    <property type="match status" value="1"/>
</dbReference>
<protein>
    <recommendedName>
        <fullName evidence="11">Leucine-rich repeat-containing N-terminal plant-type domain-containing protein</fullName>
    </recommendedName>
</protein>
<dbReference type="PANTHER" id="PTHR46662">
    <property type="entry name" value="DI-GLUCOSE BINDING PROTEIN WITH LEUCINE-RICH REPEAT DOMAIN-CONTAINING PROTEIN"/>
    <property type="match status" value="1"/>
</dbReference>
<evidence type="ECO:0000256" key="7">
    <source>
        <dbReference type="ARBA" id="ARBA00023136"/>
    </source>
</evidence>
<comment type="subcellular location">
    <subcellularLocation>
        <location evidence="1">Membrane</location>
        <topology evidence="1">Single-pass membrane protein</topology>
    </subcellularLocation>
</comment>
<dbReference type="Pfam" id="PF00560">
    <property type="entry name" value="LRR_1"/>
    <property type="match status" value="5"/>
</dbReference>
<comment type="caution">
    <text evidence="12">The sequence shown here is derived from an EMBL/GenBank/DDBJ whole genome shotgun (WGS) entry which is preliminary data.</text>
</comment>
<feature type="signal peptide" evidence="10">
    <location>
        <begin position="1"/>
        <end position="25"/>
    </location>
</feature>
<dbReference type="GO" id="GO:0016020">
    <property type="term" value="C:membrane"/>
    <property type="evidence" value="ECO:0007669"/>
    <property type="project" value="UniProtKB-SubCell"/>
</dbReference>
<dbReference type="InterPro" id="IPR032675">
    <property type="entry name" value="LRR_dom_sf"/>
</dbReference>
<evidence type="ECO:0000256" key="3">
    <source>
        <dbReference type="ARBA" id="ARBA00022692"/>
    </source>
</evidence>
<reference evidence="12" key="1">
    <citation type="journal article" date="2023" name="Mol. Ecol. Resour.">
        <title>Chromosome-level genome assembly of a triploid poplar Populus alba 'Berolinensis'.</title>
        <authorList>
            <person name="Chen S."/>
            <person name="Yu Y."/>
            <person name="Wang X."/>
            <person name="Wang S."/>
            <person name="Zhang T."/>
            <person name="Zhou Y."/>
            <person name="He R."/>
            <person name="Meng N."/>
            <person name="Wang Y."/>
            <person name="Liu W."/>
            <person name="Liu Z."/>
            <person name="Liu J."/>
            <person name="Guo Q."/>
            <person name="Huang H."/>
            <person name="Sederoff R.R."/>
            <person name="Wang G."/>
            <person name="Qu G."/>
            <person name="Chen S."/>
        </authorList>
    </citation>
    <scope>NUCLEOTIDE SEQUENCE</scope>
    <source>
        <strain evidence="12">SC-2020</strain>
    </source>
</reference>
<keyword evidence="6" id="KW-1133">Transmembrane helix</keyword>